<evidence type="ECO:0000313" key="2">
    <source>
        <dbReference type="Proteomes" id="UP000178106"/>
    </source>
</evidence>
<dbReference type="AlphaFoldDB" id="A0A1G2DU54"/>
<gene>
    <name evidence="1" type="ORF">A2494_00600</name>
</gene>
<name>A0A1G2DU54_9BACT</name>
<organism evidence="1 2">
    <name type="scientific">Candidatus Lloydbacteria bacterium RIFOXYC12_FULL_46_25</name>
    <dbReference type="NCBI Taxonomy" id="1798670"/>
    <lineage>
        <taxon>Bacteria</taxon>
        <taxon>Candidatus Lloydiibacteriota</taxon>
    </lineage>
</organism>
<dbReference type="InterPro" id="IPR019294">
    <property type="entry name" value="Translation_reg_Com"/>
</dbReference>
<reference evidence="1 2" key="1">
    <citation type="journal article" date="2016" name="Nat. Commun.">
        <title>Thousands of microbial genomes shed light on interconnected biogeochemical processes in an aquifer system.</title>
        <authorList>
            <person name="Anantharaman K."/>
            <person name="Brown C.T."/>
            <person name="Hug L.A."/>
            <person name="Sharon I."/>
            <person name="Castelle C.J."/>
            <person name="Probst A.J."/>
            <person name="Thomas B.C."/>
            <person name="Singh A."/>
            <person name="Wilkins M.J."/>
            <person name="Karaoz U."/>
            <person name="Brodie E.L."/>
            <person name="Williams K.H."/>
            <person name="Hubbard S.S."/>
            <person name="Banfield J.F."/>
        </authorList>
    </citation>
    <scope>NUCLEOTIDE SEQUENCE [LARGE SCALE GENOMIC DNA]</scope>
</reference>
<proteinExistence type="predicted"/>
<dbReference type="Pfam" id="PF10122">
    <property type="entry name" value="Zn_ribbon_Com"/>
    <property type="match status" value="1"/>
</dbReference>
<accession>A0A1G2DU54</accession>
<dbReference type="Proteomes" id="UP000178106">
    <property type="component" value="Unassembled WGS sequence"/>
</dbReference>
<evidence type="ECO:0000313" key="1">
    <source>
        <dbReference type="EMBL" id="OGZ16368.1"/>
    </source>
</evidence>
<protein>
    <recommendedName>
        <fullName evidence="3">Com family DNA-binding transcriptional regulator</fullName>
    </recommendedName>
</protein>
<dbReference type="EMBL" id="MHLU01000176">
    <property type="protein sequence ID" value="OGZ16368.1"/>
    <property type="molecule type" value="Genomic_DNA"/>
</dbReference>
<sequence>MIYQEYRCRKCKKLMFKAILVESEIEVKCRACGELNVFQGISQEKLLCFKENCERRVKRDDKREA</sequence>
<evidence type="ECO:0008006" key="3">
    <source>
        <dbReference type="Google" id="ProtNLM"/>
    </source>
</evidence>
<comment type="caution">
    <text evidence="1">The sequence shown here is derived from an EMBL/GenBank/DDBJ whole genome shotgun (WGS) entry which is preliminary data.</text>
</comment>